<keyword evidence="4" id="KW-0249">Electron transport</keyword>
<organism evidence="9 10">
    <name type="scientific">Prosthecobacter fluviatilis</name>
    <dbReference type="NCBI Taxonomy" id="445931"/>
    <lineage>
        <taxon>Bacteria</taxon>
        <taxon>Pseudomonadati</taxon>
        <taxon>Verrucomicrobiota</taxon>
        <taxon>Verrucomicrobiia</taxon>
        <taxon>Verrucomicrobiales</taxon>
        <taxon>Verrucomicrobiaceae</taxon>
        <taxon>Prosthecobacter</taxon>
    </lineage>
</organism>
<evidence type="ECO:0000256" key="2">
    <source>
        <dbReference type="ARBA" id="ARBA00022617"/>
    </source>
</evidence>
<dbReference type="Pfam" id="PF00034">
    <property type="entry name" value="Cytochrom_C"/>
    <property type="match status" value="2"/>
</dbReference>
<name>A0ABW0KWC5_9BACT</name>
<keyword evidence="3 6" id="KW-0479">Metal-binding</keyword>
<keyword evidence="1" id="KW-0813">Transport</keyword>
<evidence type="ECO:0000259" key="8">
    <source>
        <dbReference type="PROSITE" id="PS51007"/>
    </source>
</evidence>
<dbReference type="InterPro" id="IPR009056">
    <property type="entry name" value="Cyt_c-like_dom"/>
</dbReference>
<sequence length="248" mass="27445">MKINRLHLLTSMLFGIGGVALSADPVPPAVASTQSTDGKVIFQTVCAQCHGTAGEGKLELKSPSIAAMPGWYMTTQFANLREGRRGHDASDPQSFMMASIAKALQPEQIKAVIEYVEKMPMVVPTGQNRELANTNAMEGMQLFHERCMECHRYNASGEMTFGSPPLIGRQSWYLEEQLKKFKSGKRGAMKNDVNGAKMVQMTKLFIEDEQMLRNVVAYIMTLNPDPVATPEQQQKQIIEGSPFESAEK</sequence>
<evidence type="ECO:0000256" key="5">
    <source>
        <dbReference type="ARBA" id="ARBA00023004"/>
    </source>
</evidence>
<feature type="chain" id="PRO_5046596095" evidence="7">
    <location>
        <begin position="23"/>
        <end position="248"/>
    </location>
</feature>
<dbReference type="EMBL" id="JBHSMQ010000011">
    <property type="protein sequence ID" value="MFC5457510.1"/>
    <property type="molecule type" value="Genomic_DNA"/>
</dbReference>
<evidence type="ECO:0000256" key="1">
    <source>
        <dbReference type="ARBA" id="ARBA00022448"/>
    </source>
</evidence>
<accession>A0ABW0KWC5</accession>
<dbReference type="RefSeq" id="WP_377170890.1">
    <property type="nucleotide sequence ID" value="NZ_JBHSMQ010000011.1"/>
</dbReference>
<keyword evidence="2 6" id="KW-0349">Heme</keyword>
<evidence type="ECO:0000313" key="10">
    <source>
        <dbReference type="Proteomes" id="UP001596052"/>
    </source>
</evidence>
<keyword evidence="7" id="KW-0732">Signal</keyword>
<dbReference type="PANTHER" id="PTHR33751:SF9">
    <property type="entry name" value="CYTOCHROME C4"/>
    <property type="match status" value="1"/>
</dbReference>
<dbReference type="Proteomes" id="UP001596052">
    <property type="component" value="Unassembled WGS sequence"/>
</dbReference>
<dbReference type="InterPro" id="IPR050597">
    <property type="entry name" value="Cytochrome_c_Oxidase_Subunit"/>
</dbReference>
<dbReference type="Gene3D" id="1.10.760.10">
    <property type="entry name" value="Cytochrome c-like domain"/>
    <property type="match status" value="2"/>
</dbReference>
<keyword evidence="10" id="KW-1185">Reference proteome</keyword>
<comment type="caution">
    <text evidence="9">The sequence shown here is derived from an EMBL/GenBank/DDBJ whole genome shotgun (WGS) entry which is preliminary data.</text>
</comment>
<evidence type="ECO:0000256" key="6">
    <source>
        <dbReference type="PROSITE-ProRule" id="PRU00433"/>
    </source>
</evidence>
<evidence type="ECO:0000256" key="4">
    <source>
        <dbReference type="ARBA" id="ARBA00022982"/>
    </source>
</evidence>
<protein>
    <submittedName>
        <fullName evidence="9">C-type cytochrome</fullName>
    </submittedName>
</protein>
<evidence type="ECO:0000256" key="7">
    <source>
        <dbReference type="SAM" id="SignalP"/>
    </source>
</evidence>
<dbReference type="SUPFAM" id="SSF46626">
    <property type="entry name" value="Cytochrome c"/>
    <property type="match status" value="2"/>
</dbReference>
<dbReference type="InterPro" id="IPR036909">
    <property type="entry name" value="Cyt_c-like_dom_sf"/>
</dbReference>
<evidence type="ECO:0000313" key="9">
    <source>
        <dbReference type="EMBL" id="MFC5457510.1"/>
    </source>
</evidence>
<dbReference type="PROSITE" id="PS51007">
    <property type="entry name" value="CYTC"/>
    <property type="match status" value="2"/>
</dbReference>
<gene>
    <name evidence="9" type="ORF">ACFQDI_21765</name>
</gene>
<feature type="domain" description="Cytochrome c" evidence="8">
    <location>
        <begin position="33"/>
        <end position="120"/>
    </location>
</feature>
<keyword evidence="5 6" id="KW-0408">Iron</keyword>
<proteinExistence type="predicted"/>
<reference evidence="10" key="1">
    <citation type="journal article" date="2019" name="Int. J. Syst. Evol. Microbiol.">
        <title>The Global Catalogue of Microorganisms (GCM) 10K type strain sequencing project: providing services to taxonomists for standard genome sequencing and annotation.</title>
        <authorList>
            <consortium name="The Broad Institute Genomics Platform"/>
            <consortium name="The Broad Institute Genome Sequencing Center for Infectious Disease"/>
            <person name="Wu L."/>
            <person name="Ma J."/>
        </authorList>
    </citation>
    <scope>NUCLEOTIDE SEQUENCE [LARGE SCALE GENOMIC DNA]</scope>
    <source>
        <strain evidence="10">CGMCC 4.1469</strain>
    </source>
</reference>
<feature type="domain" description="Cytochrome c" evidence="8">
    <location>
        <begin position="134"/>
        <end position="223"/>
    </location>
</feature>
<feature type="signal peptide" evidence="7">
    <location>
        <begin position="1"/>
        <end position="22"/>
    </location>
</feature>
<evidence type="ECO:0000256" key="3">
    <source>
        <dbReference type="ARBA" id="ARBA00022723"/>
    </source>
</evidence>
<dbReference type="PANTHER" id="PTHR33751">
    <property type="entry name" value="CBB3-TYPE CYTOCHROME C OXIDASE SUBUNIT FIXP"/>
    <property type="match status" value="1"/>
</dbReference>